<reference evidence="2" key="3">
    <citation type="submission" date="2018-08" db="UniProtKB">
        <authorList>
            <consortium name="EnsemblPlants"/>
        </authorList>
    </citation>
    <scope>IDENTIFICATION</scope>
    <source>
        <strain evidence="2">cv. Bd21</strain>
    </source>
</reference>
<evidence type="ECO:0008006" key="4">
    <source>
        <dbReference type="Google" id="ProtNLM"/>
    </source>
</evidence>
<proteinExistence type="predicted"/>
<dbReference type="InParanoid" id="A0A0Q3IIW3"/>
<dbReference type="FunCoup" id="A0A0Q3IIW3">
    <property type="interactions" value="245"/>
</dbReference>
<accession>A0A0Q3IIW3</accession>
<dbReference type="Proteomes" id="UP000008810">
    <property type="component" value="Chromosome 3"/>
</dbReference>
<dbReference type="PANTHER" id="PTHR36617:SF8">
    <property type="entry name" value="OS10G0457800 PROTEIN"/>
    <property type="match status" value="1"/>
</dbReference>
<organism evidence="1">
    <name type="scientific">Brachypodium distachyon</name>
    <name type="common">Purple false brome</name>
    <name type="synonym">Trachynia distachya</name>
    <dbReference type="NCBI Taxonomy" id="15368"/>
    <lineage>
        <taxon>Eukaryota</taxon>
        <taxon>Viridiplantae</taxon>
        <taxon>Streptophyta</taxon>
        <taxon>Embryophyta</taxon>
        <taxon>Tracheophyta</taxon>
        <taxon>Spermatophyta</taxon>
        <taxon>Magnoliopsida</taxon>
        <taxon>Liliopsida</taxon>
        <taxon>Poales</taxon>
        <taxon>Poaceae</taxon>
        <taxon>BOP clade</taxon>
        <taxon>Pooideae</taxon>
        <taxon>Stipodae</taxon>
        <taxon>Brachypodieae</taxon>
        <taxon>Brachypodium</taxon>
    </lineage>
</organism>
<reference evidence="1" key="2">
    <citation type="submission" date="2017-06" db="EMBL/GenBank/DDBJ databases">
        <title>WGS assembly of Brachypodium distachyon.</title>
        <authorList>
            <consortium name="The International Brachypodium Initiative"/>
            <person name="Lucas S."/>
            <person name="Harmon-Smith M."/>
            <person name="Lail K."/>
            <person name="Tice H."/>
            <person name="Grimwood J."/>
            <person name="Bruce D."/>
            <person name="Barry K."/>
            <person name="Shu S."/>
            <person name="Lindquist E."/>
            <person name="Wang M."/>
            <person name="Pitluck S."/>
            <person name="Vogel J.P."/>
            <person name="Garvin D.F."/>
            <person name="Mockler T.C."/>
            <person name="Schmutz J."/>
            <person name="Rokhsar D."/>
            <person name="Bevan M.W."/>
        </authorList>
    </citation>
    <scope>NUCLEOTIDE SEQUENCE</scope>
    <source>
        <strain evidence="1">Bd21</strain>
    </source>
</reference>
<dbReference type="OrthoDB" id="672571at2759"/>
<dbReference type="Gramene" id="KQK00452">
    <property type="protein sequence ID" value="KQK00452"/>
    <property type="gene ID" value="BRADI_3g49941v3"/>
</dbReference>
<dbReference type="AlphaFoldDB" id="A0A0Q3IIW3"/>
<dbReference type="EMBL" id="CM000882">
    <property type="protein sequence ID" value="KQK00452.2"/>
    <property type="molecule type" value="Genomic_DNA"/>
</dbReference>
<evidence type="ECO:0000313" key="3">
    <source>
        <dbReference type="Proteomes" id="UP000008810"/>
    </source>
</evidence>
<dbReference type="EnsemblPlants" id="KQK00452">
    <property type="protein sequence ID" value="KQK00452"/>
    <property type="gene ID" value="BRADI_3g49941v3"/>
</dbReference>
<reference evidence="1 2" key="1">
    <citation type="journal article" date="2010" name="Nature">
        <title>Genome sequencing and analysis of the model grass Brachypodium distachyon.</title>
        <authorList>
            <consortium name="International Brachypodium Initiative"/>
        </authorList>
    </citation>
    <scope>NUCLEOTIDE SEQUENCE [LARGE SCALE GENOMIC DNA]</scope>
    <source>
        <strain evidence="1 2">Bd21</strain>
    </source>
</reference>
<evidence type="ECO:0000313" key="2">
    <source>
        <dbReference type="EnsemblPlants" id="KQK00452"/>
    </source>
</evidence>
<protein>
    <recommendedName>
        <fullName evidence="4">Reverse transcriptase zinc-binding domain-containing protein</fullName>
    </recommendedName>
</protein>
<dbReference type="PANTHER" id="PTHR36617">
    <property type="entry name" value="PROTEIN, PUTATIVE-RELATED"/>
    <property type="match status" value="1"/>
</dbReference>
<gene>
    <name evidence="1" type="ORF">BRADI_3g49941v3</name>
</gene>
<sequence>MDLFRALTRILLGAGEKALFWHDAWLPDGSTLKLRWPGLFAITSRKNRTVQKELANRNWVRALLRIGTTQQLADFVSLWNSISWTWMPSDSYSAASAYRIQFHGSTPPFASQKI</sequence>
<name>A0A0Q3IIW3_BRADI</name>
<evidence type="ECO:0000313" key="1">
    <source>
        <dbReference type="EMBL" id="KQK00452.2"/>
    </source>
</evidence>
<keyword evidence="3" id="KW-1185">Reference proteome</keyword>